<comment type="caution">
    <text evidence="3">The sequence shown here is derived from an EMBL/GenBank/DDBJ whole genome shotgun (WGS) entry which is preliminary data.</text>
</comment>
<dbReference type="PROSITE" id="PS51272">
    <property type="entry name" value="SLH"/>
    <property type="match status" value="2"/>
</dbReference>
<reference evidence="3 4" key="1">
    <citation type="submission" date="2018-04" db="EMBL/GenBank/DDBJ databases">
        <title>Paenibacillus taichungensis Genome sequencing and assembly.</title>
        <authorList>
            <person name="Xu J."/>
            <person name="Rensing C."/>
            <person name="Mazhar H.S."/>
        </authorList>
    </citation>
    <scope>NUCLEOTIDE SEQUENCE [LARGE SCALE GENOMIC DNA]</scope>
    <source>
        <strain evidence="3 4">NC1</strain>
    </source>
</reference>
<dbReference type="EMBL" id="QEVW01000006">
    <property type="protein sequence ID" value="RAW15737.1"/>
    <property type="molecule type" value="Genomic_DNA"/>
</dbReference>
<dbReference type="AlphaFoldDB" id="A0A329QTT2"/>
<evidence type="ECO:0000259" key="2">
    <source>
        <dbReference type="PROSITE" id="PS51272"/>
    </source>
</evidence>
<organism evidence="3 4">
    <name type="scientific">Paenibacillus taichungensis</name>
    <dbReference type="NCBI Taxonomy" id="484184"/>
    <lineage>
        <taxon>Bacteria</taxon>
        <taxon>Bacillati</taxon>
        <taxon>Bacillota</taxon>
        <taxon>Bacilli</taxon>
        <taxon>Bacillales</taxon>
        <taxon>Paenibacillaceae</taxon>
        <taxon>Paenibacillus</taxon>
    </lineage>
</organism>
<dbReference type="InterPro" id="IPR001119">
    <property type="entry name" value="SLH_dom"/>
</dbReference>
<evidence type="ECO:0000313" key="4">
    <source>
        <dbReference type="Proteomes" id="UP000250642"/>
    </source>
</evidence>
<dbReference type="Gene3D" id="2.60.40.1220">
    <property type="match status" value="5"/>
</dbReference>
<dbReference type="InterPro" id="IPR014755">
    <property type="entry name" value="Cu-Rt/internalin_Ig-like"/>
</dbReference>
<feature type="domain" description="SLH" evidence="2">
    <location>
        <begin position="137"/>
        <end position="202"/>
    </location>
</feature>
<evidence type="ECO:0000313" key="3">
    <source>
        <dbReference type="EMBL" id="RAW15737.1"/>
    </source>
</evidence>
<proteinExistence type="predicted"/>
<gene>
    <name evidence="3" type="ORF">DC345_09455</name>
</gene>
<evidence type="ECO:0000256" key="1">
    <source>
        <dbReference type="ARBA" id="ARBA00022729"/>
    </source>
</evidence>
<name>A0A329QTT2_9BACL</name>
<feature type="domain" description="SLH" evidence="2">
    <location>
        <begin position="72"/>
        <end position="135"/>
    </location>
</feature>
<protein>
    <submittedName>
        <fullName evidence="3">S-layer protein</fullName>
    </submittedName>
</protein>
<dbReference type="Proteomes" id="UP000250642">
    <property type="component" value="Unassembled WGS sequence"/>
</dbReference>
<keyword evidence="1" id="KW-0732">Signal</keyword>
<sequence length="1037" mass="112454">MDLSLFSFTSFCDMLTDIIYINLLMTLERGCDNRMRNTSDPIKENSNVMNAQGGEKKVMKKILSVALSTAMAFSMFASVAFGDTAVSPQQQFDALKAKGVFTGYPDGTAGLDKEMTRAEFAKVITKLLGLKEITGVYSYNDKNYNAKNWAAPYIEAVTAAGIMEGKNVEKKIFDFNGKVTIEEMAKVLTIALDLEVPTETNNTATAWAKGYVQAAINAGLLDTSLNFQSNASRQLLVGAAYAIDQAQSLKVASYEVSEAGKVVTFKISDGESVKVTLDKALEANKETEVKFTYKDKEFTEKVTYVVTEATKLQSVSADNLKEVTVKFDGKVDKATAELKDNYRLNANLTVKSAVLSASANEVVLTLDQDQSFKNQQKYTVTVTGVKAGARTIEASNVEFTPVDNKLPEVVSVTGLGTKAIKIIFSEPVKQSYTNNFQVDGQGFYSSPNVEGREVILKSSSALSVGEHTLTVTGVEDFAGFKSLKSDHKFSVVEDTTAPTIAEATATLEKLTVTFSEDIDDSTLDKANVYHKRGDSKITPSSVVRLSANKYEFYFDTDKALPSYETTIFVEKVKDFSGNEITQTSKLVKAEIDTERPQVLDARVTTGTKNQVALTFSKPLASQDFVKLITVKDKDGKVRQISSVTFKDSSTKNILLVNFFSDLPEGTNTLNIAGVKDATVLGNVMLDYTTTFNVGDTTAPKVASVSFNVSDNNRRAVIVFDEKMDPESLLNRANYSLTFDNKEIGLPSDAYLSVTQDGKAVVIELPVTIGGQDVSSTLLTKVRVQGVKDVAGNYLAGFNTVLNLADYRYISLEDYNDAGNTASLTGKREIEVKLNQSVSRVVNKNTVTVAGYGVTDVVANDTDTVKIKLDRDVYSPAGLSVQFDGTKFIGAAQNEIAFNSSTAIVISSGIKDEVKPEVAANQNVYATTVTGSTYSATVNVTENLDKTTALVGLYAQDLIVTRLSDNKEVPAFTSQTDFFYRVVTVVDAAGTTPAHFIVEIVDAKGSANGYSIEIKDNAKYIQDTQGNVITAKGAVRTQ</sequence>
<accession>A0A329QTT2</accession>